<keyword evidence="2" id="KW-0472">Membrane</keyword>
<dbReference type="InterPro" id="IPR017946">
    <property type="entry name" value="PLC-like_Pdiesterase_TIM-brl"/>
</dbReference>
<feature type="transmembrane region" description="Helical" evidence="2">
    <location>
        <begin position="13"/>
        <end position="31"/>
    </location>
</feature>
<dbReference type="CDD" id="cd08556">
    <property type="entry name" value="GDPD"/>
    <property type="match status" value="1"/>
</dbReference>
<proteinExistence type="predicted"/>
<reference evidence="6" key="2">
    <citation type="journal article" date="2016" name="Genome Announc.">
        <title>Draft Genome Sequences of Two Novel Amoeba-Resistant Intranuclear Bacteria, 'Candidatus Berkiella cookevillensis' and 'Candidatus Berkiella aquae'.</title>
        <authorList>
            <person name="Mehari Y.T."/>
            <person name="Arivett B.A."/>
            <person name="Farone A.L."/>
            <person name="Gunderson J.H."/>
            <person name="Farone M.B."/>
        </authorList>
    </citation>
    <scope>NUCLEOTIDE SEQUENCE</scope>
    <source>
        <strain evidence="6">CC99</strain>
    </source>
</reference>
<dbReference type="Gene3D" id="3.20.20.190">
    <property type="entry name" value="Phosphatidylinositol (PI) phosphodiesterase"/>
    <property type="match status" value="1"/>
</dbReference>
<keyword evidence="1" id="KW-0274">FAD</keyword>
<evidence type="ECO:0000313" key="7">
    <source>
        <dbReference type="Proteomes" id="UP000051494"/>
    </source>
</evidence>
<reference evidence="5" key="1">
    <citation type="submission" date="2015-09" db="EMBL/GenBank/DDBJ databases">
        <title>Draft Genome Sequences of Two Novel Amoeba-resistant Intranuclear Bacteria, Candidatus Berkiella cookevillensis and Candidatus Berkiella aquae.</title>
        <authorList>
            <person name="Mehari Y.T."/>
            <person name="Arivett B.A."/>
            <person name="Farone A.L."/>
            <person name="Gunderson J.H."/>
            <person name="Farone M.B."/>
        </authorList>
    </citation>
    <scope>NUCLEOTIDE SEQUENCE [LARGE SCALE GENOMIC DNA]</scope>
    <source>
        <strain evidence="5">CC99</strain>
    </source>
</reference>
<dbReference type="EMBL" id="LKHV01000001">
    <property type="protein sequence ID" value="KRG19854.1"/>
    <property type="molecule type" value="Genomic_DNA"/>
</dbReference>
<dbReference type="InterPro" id="IPR030395">
    <property type="entry name" value="GP_PDE_dom"/>
</dbReference>
<dbReference type="InterPro" id="IPR016169">
    <property type="entry name" value="FAD-bd_PCMH_sub2"/>
</dbReference>
<sequence length="716" mass="81819">MSVHAKEGCFKKILVRSTFVLILFGLFYSFFKPSYHPVAIQYKAQLQAFPKIVVSTFQNSQHPYNTLEYIEDLIASDVDAFKVSVQATKDAQYFLYKPSRLDNYTDAQGTIASKYTKDLSCVYYQEPQRAIPYKLASLDETLARINGRKKIFIDVVNDEYAAGDSARGLASIIQKHQAFDYVVVESTNPFFLYALREQNPKIVIQYNFIDSSHKKYLGLAYSFTHIPWLYQWPWLQTQMIRLIQPDILGAHYTVERALLDVFLEKKFPVIVWDVNTDEMIKSFLSLGVMGVITNKSEENQQNTVRVQYPSATHDFKDALADARKINNKINILANAAQPLDTHAINLSLSRFQHMHYEADTNIIHAESGATFAQIQDYLTQFGRALGMYPYDSGMTVYQGVIENLNGIGFDRTLLSTHVRGMDVLLSNGAIIHCSREENKDLFESLLGGMGTIGVILKVSFATVDNLYLFAQASYEEHNPPAVFWYRGDENTSIQFEQMQKISYGIFEPRAVQFQIIKINPIARYVFESSRRYQNTFTDGLNASLHDISSIFEPNPVSFNEVALLNRYPMATINSGIEIRRSHFVIPIALRNVFFEKLQAITKDYPSIQIIHSLASYVQKDDISLVTFAKNPGLGVTLFMKLKDNKDDLALYQKMMLEINDFVLQEKGGIHLQNLLAEPEKLMAAYPEIKTLKKVKLKYEPESFISNQYEVLLQSIK</sequence>
<dbReference type="EMBL" id="LKHV02000001">
    <property type="protein sequence ID" value="MCS5708565.1"/>
    <property type="molecule type" value="Genomic_DNA"/>
</dbReference>
<dbReference type="Gene3D" id="3.30.465.10">
    <property type="match status" value="1"/>
</dbReference>
<dbReference type="AlphaFoldDB" id="A0A0Q9YSM1"/>
<gene>
    <name evidence="5" type="ORF">CC99x_00075</name>
    <name evidence="6" type="ORF">CC99x_006540</name>
</gene>
<feature type="domain" description="GP-PDE" evidence="4">
    <location>
        <begin position="50"/>
        <end position="303"/>
    </location>
</feature>
<dbReference type="STRING" id="437022.CC99x_00075"/>
<feature type="domain" description="FAD-binding PCMH-type" evidence="3">
    <location>
        <begin position="299"/>
        <end position="465"/>
    </location>
</feature>
<dbReference type="InterPro" id="IPR036318">
    <property type="entry name" value="FAD-bd_PCMH-like_sf"/>
</dbReference>
<keyword evidence="7" id="KW-1185">Reference proteome</keyword>
<name>A0A0Q9YSM1_9GAMM</name>
<keyword evidence="2" id="KW-1133">Transmembrane helix</keyword>
<keyword evidence="1" id="KW-0285">Flavoprotein</keyword>
<dbReference type="InterPro" id="IPR016166">
    <property type="entry name" value="FAD-bd_PCMH"/>
</dbReference>
<evidence type="ECO:0000313" key="6">
    <source>
        <dbReference type="EMBL" id="MCS5708565.1"/>
    </source>
</evidence>
<dbReference type="SUPFAM" id="SSF51695">
    <property type="entry name" value="PLC-like phosphodiesterases"/>
    <property type="match status" value="1"/>
</dbReference>
<evidence type="ECO:0000259" key="4">
    <source>
        <dbReference type="PROSITE" id="PS51704"/>
    </source>
</evidence>
<dbReference type="GO" id="GO:0071949">
    <property type="term" value="F:FAD binding"/>
    <property type="evidence" value="ECO:0007669"/>
    <property type="project" value="InterPro"/>
</dbReference>
<dbReference type="PANTHER" id="PTHR46211:SF10">
    <property type="entry name" value="EXPORTED PROTEIN"/>
    <property type="match status" value="1"/>
</dbReference>
<dbReference type="GO" id="GO:0008081">
    <property type="term" value="F:phosphoric diester hydrolase activity"/>
    <property type="evidence" value="ECO:0007669"/>
    <property type="project" value="InterPro"/>
</dbReference>
<dbReference type="OrthoDB" id="143770at2"/>
<dbReference type="PROSITE" id="PS51704">
    <property type="entry name" value="GP_PDE"/>
    <property type="match status" value="1"/>
</dbReference>
<dbReference type="Pfam" id="PF03009">
    <property type="entry name" value="GDPD"/>
    <property type="match status" value="1"/>
</dbReference>
<dbReference type="InterPro" id="IPR006094">
    <property type="entry name" value="Oxid_FAD_bind_N"/>
</dbReference>
<organism evidence="5">
    <name type="scientific">Candidatus Berkiella cookevillensis</name>
    <dbReference type="NCBI Taxonomy" id="437022"/>
    <lineage>
        <taxon>Bacteria</taxon>
        <taxon>Pseudomonadati</taxon>
        <taxon>Pseudomonadota</taxon>
        <taxon>Gammaproteobacteria</taxon>
        <taxon>Candidatus Berkiellales</taxon>
        <taxon>Candidatus Berkiellaceae</taxon>
        <taxon>Candidatus Berkiella</taxon>
    </lineage>
</organism>
<accession>A0A0Q9YSM1</accession>
<reference evidence="6" key="3">
    <citation type="submission" date="2021-06" db="EMBL/GenBank/DDBJ databases">
        <title>Genomic Description and Analysis of Intracellular Bacteria, Candidatus Berkiella cookevillensis and Candidatus Berkiella aquae.</title>
        <authorList>
            <person name="Kidane D.T."/>
            <person name="Mehari Y.T."/>
            <person name="Rice F.C."/>
            <person name="Arivett B.A."/>
            <person name="Farone A.L."/>
            <person name="Berk S.G."/>
            <person name="Farone M.B."/>
        </authorList>
    </citation>
    <scope>NUCLEOTIDE SEQUENCE</scope>
    <source>
        <strain evidence="6">CC99</strain>
    </source>
</reference>
<comment type="caution">
    <text evidence="5">The sequence shown here is derived from an EMBL/GenBank/DDBJ whole genome shotgun (WGS) entry which is preliminary data.</text>
</comment>
<evidence type="ECO:0000313" key="5">
    <source>
        <dbReference type="EMBL" id="KRG19854.1"/>
    </source>
</evidence>
<protein>
    <submittedName>
        <fullName evidence="5">FAD binding domain protein</fullName>
    </submittedName>
    <submittedName>
        <fullName evidence="6">FAD-binding protein</fullName>
    </submittedName>
</protein>
<evidence type="ECO:0000256" key="2">
    <source>
        <dbReference type="SAM" id="Phobius"/>
    </source>
</evidence>
<dbReference type="Proteomes" id="UP000051494">
    <property type="component" value="Unassembled WGS sequence"/>
</dbReference>
<dbReference type="RefSeq" id="WP_057622496.1">
    <property type="nucleotide sequence ID" value="NZ_LKHV02000001.1"/>
</dbReference>
<dbReference type="Pfam" id="PF01565">
    <property type="entry name" value="FAD_binding_4"/>
    <property type="match status" value="1"/>
</dbReference>
<keyword evidence="2" id="KW-0812">Transmembrane</keyword>
<dbReference type="SUPFAM" id="SSF56176">
    <property type="entry name" value="FAD-binding/transporter-associated domain-like"/>
    <property type="match status" value="1"/>
</dbReference>
<evidence type="ECO:0000256" key="1">
    <source>
        <dbReference type="ARBA" id="ARBA00022827"/>
    </source>
</evidence>
<dbReference type="PANTHER" id="PTHR46211">
    <property type="entry name" value="GLYCEROPHOSPHORYL DIESTER PHOSPHODIESTERASE"/>
    <property type="match status" value="1"/>
</dbReference>
<dbReference type="PROSITE" id="PS51387">
    <property type="entry name" value="FAD_PCMH"/>
    <property type="match status" value="1"/>
</dbReference>
<evidence type="ECO:0000259" key="3">
    <source>
        <dbReference type="PROSITE" id="PS51387"/>
    </source>
</evidence>
<dbReference type="GO" id="GO:0006629">
    <property type="term" value="P:lipid metabolic process"/>
    <property type="evidence" value="ECO:0007669"/>
    <property type="project" value="InterPro"/>
</dbReference>